<evidence type="ECO:0000256" key="1">
    <source>
        <dbReference type="ARBA" id="ARBA00022679"/>
    </source>
</evidence>
<dbReference type="Pfam" id="PF00583">
    <property type="entry name" value="Acetyltransf_1"/>
    <property type="match status" value="1"/>
</dbReference>
<dbReference type="GO" id="GO:0008080">
    <property type="term" value="F:N-acetyltransferase activity"/>
    <property type="evidence" value="ECO:0007669"/>
    <property type="project" value="InterPro"/>
</dbReference>
<dbReference type="PANTHER" id="PTHR13947:SF37">
    <property type="entry name" value="LD18367P"/>
    <property type="match status" value="1"/>
</dbReference>
<dbReference type="RefSeq" id="WP_113288317.1">
    <property type="nucleotide sequence ID" value="NZ_QNTQ01000004.1"/>
</dbReference>
<proteinExistence type="predicted"/>
<accession>A0A365UBS4</accession>
<dbReference type="InterPro" id="IPR016181">
    <property type="entry name" value="Acyl_CoA_acyltransferase"/>
</dbReference>
<dbReference type="PROSITE" id="PS51186">
    <property type="entry name" value="GNAT"/>
    <property type="match status" value="1"/>
</dbReference>
<dbReference type="PANTHER" id="PTHR13947">
    <property type="entry name" value="GNAT FAMILY N-ACETYLTRANSFERASE"/>
    <property type="match status" value="1"/>
</dbReference>
<keyword evidence="1 3" id="KW-0808">Transferase</keyword>
<dbReference type="OrthoDB" id="273614at2"/>
<reference evidence="3 4" key="1">
    <citation type="submission" date="2018-07" db="EMBL/GenBank/DDBJ databases">
        <title>Rhodosalinus sp. strain E84T genomic sequence and assembly.</title>
        <authorList>
            <person name="Liu Z.-W."/>
            <person name="Lu D.-C."/>
        </authorList>
    </citation>
    <scope>NUCLEOTIDE SEQUENCE [LARGE SCALE GENOMIC DNA]</scope>
    <source>
        <strain evidence="3 4">E84</strain>
    </source>
</reference>
<dbReference type="Gene3D" id="3.40.630.30">
    <property type="match status" value="1"/>
</dbReference>
<dbReference type="AlphaFoldDB" id="A0A365UBS4"/>
<dbReference type="CDD" id="cd04301">
    <property type="entry name" value="NAT_SF"/>
    <property type="match status" value="1"/>
</dbReference>
<feature type="domain" description="N-acetyltransferase" evidence="2">
    <location>
        <begin position="4"/>
        <end position="160"/>
    </location>
</feature>
<evidence type="ECO:0000313" key="3">
    <source>
        <dbReference type="EMBL" id="RBI86767.1"/>
    </source>
</evidence>
<evidence type="ECO:0000313" key="4">
    <source>
        <dbReference type="Proteomes" id="UP000253370"/>
    </source>
</evidence>
<dbReference type="InterPro" id="IPR050769">
    <property type="entry name" value="NAT_camello-type"/>
</dbReference>
<organism evidence="3 4">
    <name type="scientific">Rhodosalinus halophilus</name>
    <dbReference type="NCBI Taxonomy" id="2259333"/>
    <lineage>
        <taxon>Bacteria</taxon>
        <taxon>Pseudomonadati</taxon>
        <taxon>Pseudomonadota</taxon>
        <taxon>Alphaproteobacteria</taxon>
        <taxon>Rhodobacterales</taxon>
        <taxon>Paracoccaceae</taxon>
        <taxon>Rhodosalinus</taxon>
    </lineage>
</organism>
<protein>
    <submittedName>
        <fullName evidence="3">GNAT family N-acetyltransferase</fullName>
    </submittedName>
</protein>
<dbReference type="EMBL" id="QNTQ01000004">
    <property type="protein sequence ID" value="RBI86767.1"/>
    <property type="molecule type" value="Genomic_DNA"/>
</dbReference>
<evidence type="ECO:0000259" key="2">
    <source>
        <dbReference type="PROSITE" id="PS51186"/>
    </source>
</evidence>
<gene>
    <name evidence="3" type="ORF">DRV85_04945</name>
</gene>
<name>A0A365UBS4_9RHOB</name>
<keyword evidence="4" id="KW-1185">Reference proteome</keyword>
<dbReference type="InterPro" id="IPR000182">
    <property type="entry name" value="GNAT_dom"/>
</dbReference>
<sequence length="160" mass="17923">MRGIAFRDFAPGDGAWIRARHAALYAEADGFDAQFGAAVAEVLSQFEATRDPCCERAFIPLRDGQPRGSLFCTREDAQTARLRLFLLEPEERGQGLGRHMLGRCVAFAREAGYARIVLSTHESHRAACALYARSGWRLVASHPVRSYGRDLVRQDWEMPL</sequence>
<dbReference type="SUPFAM" id="SSF55729">
    <property type="entry name" value="Acyl-CoA N-acyltransferases (Nat)"/>
    <property type="match status" value="1"/>
</dbReference>
<dbReference type="Proteomes" id="UP000253370">
    <property type="component" value="Unassembled WGS sequence"/>
</dbReference>
<comment type="caution">
    <text evidence="3">The sequence shown here is derived from an EMBL/GenBank/DDBJ whole genome shotgun (WGS) entry which is preliminary data.</text>
</comment>